<comment type="caution">
    <text evidence="1">The sequence shown here is derived from an EMBL/GenBank/DDBJ whole genome shotgun (WGS) entry which is preliminary data.</text>
</comment>
<dbReference type="NCBIfam" id="NF043066">
    <property type="entry name" value="ETEC_3214_dom"/>
    <property type="match status" value="1"/>
</dbReference>
<dbReference type="EMBL" id="VJZA01000072">
    <property type="protein sequence ID" value="TVT17784.1"/>
    <property type="molecule type" value="Genomic_DNA"/>
</dbReference>
<proteinExistence type="predicted"/>
<gene>
    <name evidence="1" type="ORF">FNH06_30030</name>
</gene>
<protein>
    <submittedName>
        <fullName evidence="1">Uncharacterized protein</fullName>
    </submittedName>
</protein>
<dbReference type="RefSeq" id="WP_144643308.1">
    <property type="nucleotide sequence ID" value="NZ_BNAX01000037.1"/>
</dbReference>
<organism evidence="1 2">
    <name type="scientific">Amycolatopsis acidiphila</name>
    <dbReference type="NCBI Taxonomy" id="715473"/>
    <lineage>
        <taxon>Bacteria</taxon>
        <taxon>Bacillati</taxon>
        <taxon>Actinomycetota</taxon>
        <taxon>Actinomycetes</taxon>
        <taxon>Pseudonocardiales</taxon>
        <taxon>Pseudonocardiaceae</taxon>
        <taxon>Amycolatopsis</taxon>
    </lineage>
</organism>
<accession>A0A558A0K7</accession>
<sequence length="289" mass="32666">MTVDIPAIWDATVNAGGPMLKNAGSVVAALAISKTVLEAWRKSFGRRRRWIKLYGQLSLGLQIKHAFELFGTAAYKNTFSDEAQEEFTEYVWPLAGDGYVQILVGKDESIRRYSLTACSKRFKPRFFLGFVGSSSAFPVKLGKTTFSGLPDQPSEIYLTRGASFYEYGENRSFGRPGKYMDWICSHSMMGIGRLTAIPINIPADDEAQKLHLDWEATLSEEQKRIVHDARRQTAINTITVSDLTRARLNGHGFGPRMEAVERRPQRQSFWDALLRKLQFWRALGKTSID</sequence>
<evidence type="ECO:0000313" key="1">
    <source>
        <dbReference type="EMBL" id="TVT17784.1"/>
    </source>
</evidence>
<dbReference type="InterPro" id="IPR050010">
    <property type="entry name" value="ETEC_3214_dom"/>
</dbReference>
<dbReference type="Proteomes" id="UP000318578">
    <property type="component" value="Unassembled WGS sequence"/>
</dbReference>
<name>A0A558A0K7_9PSEU</name>
<keyword evidence="2" id="KW-1185">Reference proteome</keyword>
<evidence type="ECO:0000313" key="2">
    <source>
        <dbReference type="Proteomes" id="UP000318578"/>
    </source>
</evidence>
<reference evidence="1 2" key="1">
    <citation type="submission" date="2019-07" db="EMBL/GenBank/DDBJ databases">
        <title>New species of Amycolatopsis and Streptomyces.</title>
        <authorList>
            <person name="Duangmal K."/>
            <person name="Teo W.F.A."/>
            <person name="Lipun K."/>
        </authorList>
    </citation>
    <scope>NUCLEOTIDE SEQUENCE [LARGE SCALE GENOMIC DNA]</scope>
    <source>
        <strain evidence="1 2">JCM 30562</strain>
    </source>
</reference>
<dbReference type="AlphaFoldDB" id="A0A558A0K7"/>
<dbReference type="OrthoDB" id="4137901at2"/>